<evidence type="ECO:0000313" key="1">
    <source>
        <dbReference type="EMBL" id="CAK9262081.1"/>
    </source>
</evidence>
<evidence type="ECO:0008006" key="3">
    <source>
        <dbReference type="Google" id="ProtNLM"/>
    </source>
</evidence>
<gene>
    <name evidence="1" type="ORF">CSSPJE1EN1_LOCUS7559</name>
</gene>
<organism evidence="1 2">
    <name type="scientific">Sphagnum jensenii</name>
    <dbReference type="NCBI Taxonomy" id="128206"/>
    <lineage>
        <taxon>Eukaryota</taxon>
        <taxon>Viridiplantae</taxon>
        <taxon>Streptophyta</taxon>
        <taxon>Embryophyta</taxon>
        <taxon>Bryophyta</taxon>
        <taxon>Sphagnophytina</taxon>
        <taxon>Sphagnopsida</taxon>
        <taxon>Sphagnales</taxon>
        <taxon>Sphagnaceae</taxon>
        <taxon>Sphagnum</taxon>
    </lineage>
</organism>
<dbReference type="Proteomes" id="UP001497444">
    <property type="component" value="Chromosome 14"/>
</dbReference>
<reference evidence="1" key="1">
    <citation type="submission" date="2024-02" db="EMBL/GenBank/DDBJ databases">
        <authorList>
            <consortium name="ELIXIR-Norway"/>
            <consortium name="Elixir Norway"/>
        </authorList>
    </citation>
    <scope>NUCLEOTIDE SEQUENCE</scope>
</reference>
<dbReference type="EMBL" id="OZ020109">
    <property type="protein sequence ID" value="CAK9262081.1"/>
    <property type="molecule type" value="Genomic_DNA"/>
</dbReference>
<name>A0ABP0W793_9BRYO</name>
<sequence length="191" mass="21470">MHRREATAWHQMTLRYGQADAWRLDSFRNMSKKSFTFDNGRSGAQSAVSRIDKFMVSPGIEEIGGRMEVAASIRKLSNHSPLTISIWGHHPPPNNPPRFFDVIVLNEVKGKTELLNAWAGDAARPSTGRGWAEWLEEAMERVANCNKRLAKEKKCAQGARVRSCTKKIQLAELQLQRDPTNSDVRGILSDA</sequence>
<keyword evidence="2" id="KW-1185">Reference proteome</keyword>
<evidence type="ECO:0000313" key="2">
    <source>
        <dbReference type="Proteomes" id="UP001497444"/>
    </source>
</evidence>
<protein>
    <recommendedName>
        <fullName evidence="3">Endonuclease/exonuclease/phosphatase domain-containing protein</fullName>
    </recommendedName>
</protein>
<proteinExistence type="predicted"/>
<accession>A0ABP0W793</accession>